<reference key="2">
    <citation type="submission" date="2011-10" db="EMBL/GenBank/DDBJ databases">
        <title>The genome and transcriptome sequence of Clonorchis sinensis provide insights into the carcinogenic liver fluke.</title>
        <authorList>
            <person name="Wang X."/>
            <person name="Huang Y."/>
            <person name="Chen W."/>
            <person name="Liu H."/>
            <person name="Guo L."/>
            <person name="Chen Y."/>
            <person name="Luo F."/>
            <person name="Zhou W."/>
            <person name="Sun J."/>
            <person name="Mao Q."/>
            <person name="Liang P."/>
            <person name="Zhou C."/>
            <person name="Tian Y."/>
            <person name="Men J."/>
            <person name="Lv X."/>
            <person name="Huang L."/>
            <person name="Zhou J."/>
            <person name="Hu Y."/>
            <person name="Li R."/>
            <person name="Zhang F."/>
            <person name="Lei H."/>
            <person name="Li X."/>
            <person name="Hu X."/>
            <person name="Liang C."/>
            <person name="Xu J."/>
            <person name="Wu Z."/>
            <person name="Yu X."/>
        </authorList>
    </citation>
    <scope>NUCLEOTIDE SEQUENCE</scope>
    <source>
        <strain>Henan</strain>
    </source>
</reference>
<proteinExistence type="predicted"/>
<gene>
    <name evidence="1" type="ORF">CLF_106141</name>
</gene>
<evidence type="ECO:0008006" key="3">
    <source>
        <dbReference type="Google" id="ProtNLM"/>
    </source>
</evidence>
<evidence type="ECO:0000313" key="1">
    <source>
        <dbReference type="EMBL" id="GAA54932.1"/>
    </source>
</evidence>
<sequence>MKTARNALGGKLQLLDEFDCEMEIAGHRDCGIVYLAACEPNLLDIDWIDRLHLSTLPIENLCSLTPTGEKPAFRSGNRVLVRDYPPGSRRWTVGVVLKRIARHSLVPKPSSVSQHWIKVRQPSFNMQPVTAMYRSQCESALDQ</sequence>
<dbReference type="AlphaFoldDB" id="G7YPQ1"/>
<accession>G7YPQ1</accession>
<dbReference type="Proteomes" id="UP000008909">
    <property type="component" value="Unassembled WGS sequence"/>
</dbReference>
<keyword evidence="2" id="KW-1185">Reference proteome</keyword>
<name>G7YPQ1_CLOSI</name>
<reference evidence="1" key="1">
    <citation type="journal article" date="2011" name="Genome Biol.">
        <title>The draft genome of the carcinogenic human liver fluke Clonorchis sinensis.</title>
        <authorList>
            <person name="Wang X."/>
            <person name="Chen W."/>
            <person name="Huang Y."/>
            <person name="Sun J."/>
            <person name="Men J."/>
            <person name="Liu H."/>
            <person name="Luo F."/>
            <person name="Guo L."/>
            <person name="Lv X."/>
            <person name="Deng C."/>
            <person name="Zhou C."/>
            <person name="Fan Y."/>
            <person name="Li X."/>
            <person name="Huang L."/>
            <person name="Hu Y."/>
            <person name="Liang C."/>
            <person name="Hu X."/>
            <person name="Xu J."/>
            <person name="Yu X."/>
        </authorList>
    </citation>
    <scope>NUCLEOTIDE SEQUENCE [LARGE SCALE GENOMIC DNA]</scope>
    <source>
        <strain evidence="1">Henan</strain>
    </source>
</reference>
<evidence type="ECO:0000313" key="2">
    <source>
        <dbReference type="Proteomes" id="UP000008909"/>
    </source>
</evidence>
<protein>
    <recommendedName>
        <fullName evidence="3">DUF5641 domain-containing protein</fullName>
    </recommendedName>
</protein>
<dbReference type="EMBL" id="DF143940">
    <property type="protein sequence ID" value="GAA54932.1"/>
    <property type="molecule type" value="Genomic_DNA"/>
</dbReference>
<organism evidence="1 2">
    <name type="scientific">Clonorchis sinensis</name>
    <name type="common">Chinese liver fluke</name>
    <dbReference type="NCBI Taxonomy" id="79923"/>
    <lineage>
        <taxon>Eukaryota</taxon>
        <taxon>Metazoa</taxon>
        <taxon>Spiralia</taxon>
        <taxon>Lophotrochozoa</taxon>
        <taxon>Platyhelminthes</taxon>
        <taxon>Trematoda</taxon>
        <taxon>Digenea</taxon>
        <taxon>Opisthorchiida</taxon>
        <taxon>Opisthorchiata</taxon>
        <taxon>Opisthorchiidae</taxon>
        <taxon>Clonorchis</taxon>
    </lineage>
</organism>